<name>A0A1C4V2Q2_9ACTN</name>
<comment type="cofactor">
    <cofactor evidence="1">
        <name>pantetheine 4'-phosphate</name>
        <dbReference type="ChEBI" id="CHEBI:47942"/>
    </cofactor>
</comment>
<dbReference type="Gene3D" id="3.30.300.30">
    <property type="match status" value="3"/>
</dbReference>
<dbReference type="OrthoDB" id="5476914at2"/>
<dbReference type="GO" id="GO:0043041">
    <property type="term" value="P:amino acid activation for nonribosomal peptide biosynthetic process"/>
    <property type="evidence" value="ECO:0007669"/>
    <property type="project" value="TreeGrafter"/>
</dbReference>
<sequence length="3232" mass="357725">MNERLPQHLAELSAEQQKLLRLRLAQRKQQTERPACFHELFEAQARRFPDRVALVAGQVQLSYAALDEQANRLAHLLRAHGVGPETLVGLCLPRSPEMVVGLLAVMKAGGAYVPLDAGYPRERLAYMAADAGLAVLLTRRSLVDLLPGGAATVLDVETVWPRLAEQPATAPASGVTAENLAYVIYTSGSTGRPKGVQVPHRGIRSLVAWQRENYGLDTPQRVLQSTSLSFDISVWELSTALLSGSTLVLAPPELKMIGTDLADFLTEQAIENIGLTPSALATLPAAELPALRWIGVGGEACPLDLVQLWAADRGFFNGYGPTETTVAVSLARFGPDLERVHIGRPVPGAQLYILDSRLQPVPVGVAGELYVGGNGVARGYLGRPELTAEVFVADPFGRQPGGRLYRTGDRVRHLADGTIEFLGRIDAQVKIRGHRVELGEIESALTGHPRVRAAAVLVHGEADGKRLVAYVVSDDPLPVEDLQAHLADRLPGHMVPSIFVALDGLPLDPNGKLDRRALAAVDWQAHADTAKGEYVAPRTRVEEQLAEIWRAVLGVAHPVGVHDNFFALGGDSILSLQVIFRAKQLGLQLTVKQLFEHQTVAELGAVVVQQDAAVVHAEQGPVTGPVELTPVQRWFFTQRFAQPHWFNQALLLTVPTDLTPARWSEILRRLVEHHDGLRARYLPAGDDRRAELVAPGVELPWAVHDLSSVPAGQRADRLAELAEQAQRGFDLAEAPLLRAALFTGLDDGKHRLLLVAHHLVVDVVSWRILLDDLATLAAQLRDGRDLALPPKSSSWQQWAQRLRQEAAGPATAGELSYWLEQTGATRPLPLDGPADDNTAARARVHEVSLSREETQALLQEVPAAFNTRANDVLLTAVAAALGAWTGDGHVRVDLEGHGREDLFDDVDLSRTVGWFTSISPVRLPVPAPDALAAGLKEIKELLRRRPRHGIGYGLLRDAGTEAGARLRAAPAAQVSFNHLGEFDGTFAGDLAAAPESAGADVGPENQRLYLIDVVSRIQDGRLRMQWSHHETAHRPETVDRVARHTLDVLRQLTAEARNAELSSYSPSDLPTSGLDQAEIDGLVGQLRELPVWRDSGRPRPLEDVYPQTPLQQGLWFQSQYAQGQGLYHVQVVLRIERELQVDLFRQAWAEVMRRHPILRTSFWAVPDHEPLQLVWRHIPVPLEERDWRAEPADRQQEHLDAYLRRERVQGFEPHEIPQWRMLLARTGDDDYRFVLSAHHTILDGWSNSLLLAEVVQSYEALVHGRANAPAPTRPYRDYVAWLGEQDMRQAEAYWRETLHGIDQAAPLSVERRREEPAEGAPEPDRSAAVGVFLDEDETVELQELAQRHHLTLNTVLQGCWALLMSRYSRSDDVIFGSVVSGRPPEFEGAERMIGLFINTLPIRVRVAGDKRWLDWLKEIQEQNTRLRQYEYSPLIQVQQWSGIPADGQLFESLFVFENYPLESDDESALRFTVLDAEERTNFPLNVVVNPGERLGISILYDTRRFDRRTVDGMLAHLLQACRSLISSPQARVAELSLLDEVERGRILHRWNVASLSHDAPGYLHELFAAQAARTPDAVALVHAEEQLSYRELDARANQVAQHLRSHGVGPDVLVGLCLERSVEVLVGLLGILKAGGAYVPLDPGYPADRLAFLVEDAGLRLVLTQSHLAGKFADISPTLRLDADWSSVFAGEPTRAPATPDLTPENLAYIIYTSGSTGRPKGVMVAHRCVNHVVPWQQEHDCLARPQRVLQVASYSFDFSVWEILMPLLVGGTLHIPRPGVHMIGQDLHDVLVERAIENLSFTPGALATLPPQGVPHLRTLVVGGEAYPADLIRTWAPGRTFFNVYGPTETTIFATGTPVDEHLDVLHMGRPITNVETYVLDEHLQPVPVGVPGELYIGGVGVTRGYLNRPELTAEYFVANPYGEPGSRLYRSGDLVRWLPDGNIEFVGRVDHQVKIRGFRIELGEIEAALVRHPRVHTCAVLVLPDGSGQRLVAYVEPEPESRPEAEQSEGEAADLADELRGYLGETLPRHMVPSAFVCLDQLPLNRNGKLNRRALPLPEEAAAAPLAEGALPRTRTEALLATIFEQVLGRAPIGIFDDFFTLGGHSLLAVQVVARIRHTFGVEVPVRVIFEKPTIAQVAVELEGVQQGQQAHPVAPLVPVPRDGALPATFDQQRLWFMDRLNPNSAFYTVGWLLHWPAELDRSALERALHALIVRHETLRTTFHHRDNRVWQVVADEPEVALTETDLSATPPEQRQEAAKRLVFDWWGQPLDLGAGPLLRTLLIRFSDTEAVLAFGAHHTVVDGYSIRLFNRELRQLYRATVAGEPSPLPELAVQYADYAVWQQQWLEEERLRPHLDYWKEQLADAPGLITLPLDKPRPAVQTFRGSTHTGTLSPEVTHQVRQVSVDNRTTQFITVLSAFAALLAHYSGQQQVVIGVPIANRNRIETEPLIGFLVNTVALCVDFTGNPEFGEVLRQVRWKLLEAQSHQEIPFERIVEELKPERSSSHSPIFQVMFTGLDKIFEKLPEEQEPGWIQDVTNDGMGVAKFDVGLSLQEKDGALQYTFEYSTDLFEAPTIARMAGHFETLIAGALTAPATPVAELPLLGAAERGRRIEEWNATRDERLLEPGTLHELFEEQARQHPDRIVLSYEDQQVSYAELDRRTNQLARALRAAGVGPESRVGICAERSLELVVGLVAILKAGGAYVPLDPEHPADRMGFMVADARIQAILVQPTTRDRVEATDSGVPLLDLAGPGVTWLGESTEPVTGGVRADNLAYVIYTSGSTGKPKGAMLSHRGIRNRLLWMQDQYDLRDGDRVLQKTPFSFDVSVWEFFWPLIVGAQLHVARPEGHRDPGYLAETIDRQGIGVLHFVPSMLQAFLEQPGVAEHCHGVRHVVCSGEALPLDLQDRFLRQLPGVRLHNLYGPTEASVDVSFWECRTVEGATTVPIGRPVANTQLYVLNPAMAPVPDGVVGELFIGGVQLARGYLGRPELTAEHFVANPFGPGRLYATGDLARQRPDGVIEYAGRKDHQIKIRGHRIEVGEIEAVLAQHPAVQSCLLTVHEVAAADKRLAAFYTLDEGGSATVDELRDHLGQQLPEYMIPTYFVPLAEFPLSPNGKVDRKALPSLDSIVRQAQERFVAPRTETERQLAEIWMRLLNVERIGVHDDFFALGGHSLLVASLATEVQNTWDVSLMLPMVFQNRTLAALAQVIDDTLADEEGEELDADELFLL</sequence>
<dbReference type="NCBIfam" id="NF003417">
    <property type="entry name" value="PRK04813.1"/>
    <property type="match status" value="3"/>
</dbReference>
<dbReference type="STRING" id="262898.GA0070564_101911"/>
<evidence type="ECO:0000259" key="8">
    <source>
        <dbReference type="PROSITE" id="PS50075"/>
    </source>
</evidence>
<keyword evidence="3" id="KW-0596">Phosphopantetheine</keyword>
<dbReference type="SUPFAM" id="SSF56801">
    <property type="entry name" value="Acetyl-CoA synthetase-like"/>
    <property type="match status" value="3"/>
</dbReference>
<dbReference type="InterPro" id="IPR000873">
    <property type="entry name" value="AMP-dep_synth/lig_dom"/>
</dbReference>
<dbReference type="FunFam" id="3.40.50.12780:FF:000012">
    <property type="entry name" value="Non-ribosomal peptide synthetase"/>
    <property type="match status" value="3"/>
</dbReference>
<dbReference type="Pfam" id="PF13193">
    <property type="entry name" value="AMP-binding_C"/>
    <property type="match status" value="3"/>
</dbReference>
<feature type="domain" description="Carrier" evidence="8">
    <location>
        <begin position="3141"/>
        <end position="3216"/>
    </location>
</feature>
<dbReference type="Pfam" id="PF00668">
    <property type="entry name" value="Condensation"/>
    <property type="match status" value="3"/>
</dbReference>
<dbReference type="PROSITE" id="PS00455">
    <property type="entry name" value="AMP_BINDING"/>
    <property type="match status" value="3"/>
</dbReference>
<keyword evidence="5" id="KW-0677">Repeat</keyword>
<dbReference type="InterPro" id="IPR020845">
    <property type="entry name" value="AMP-binding_CS"/>
</dbReference>
<keyword evidence="4" id="KW-0597">Phosphoprotein</keyword>
<dbReference type="CDD" id="cd17646">
    <property type="entry name" value="A_NRPS_AB3403-like"/>
    <property type="match status" value="1"/>
</dbReference>
<dbReference type="GO" id="GO:0017000">
    <property type="term" value="P:antibiotic biosynthetic process"/>
    <property type="evidence" value="ECO:0007669"/>
    <property type="project" value="UniProtKB-KW"/>
</dbReference>
<dbReference type="PANTHER" id="PTHR45527">
    <property type="entry name" value="NONRIBOSOMAL PEPTIDE SYNTHETASE"/>
    <property type="match status" value="1"/>
</dbReference>
<dbReference type="Gene3D" id="3.40.50.980">
    <property type="match status" value="6"/>
</dbReference>
<dbReference type="Gene3D" id="1.10.1200.10">
    <property type="entry name" value="ACP-like"/>
    <property type="match status" value="3"/>
</dbReference>
<dbReference type="GO" id="GO:0008610">
    <property type="term" value="P:lipid biosynthetic process"/>
    <property type="evidence" value="ECO:0007669"/>
    <property type="project" value="UniProtKB-ARBA"/>
</dbReference>
<dbReference type="FunFam" id="3.40.50.980:FF:000001">
    <property type="entry name" value="Non-ribosomal peptide synthetase"/>
    <property type="match status" value="3"/>
</dbReference>
<comment type="similarity">
    <text evidence="2">Belongs to the ATP-dependent AMP-binding enzyme family.</text>
</comment>
<dbReference type="Gene3D" id="3.30.559.30">
    <property type="entry name" value="Nonribosomal peptide synthetase, condensation domain"/>
    <property type="match status" value="3"/>
</dbReference>
<evidence type="ECO:0000313" key="9">
    <source>
        <dbReference type="EMBL" id="SCE78262.1"/>
    </source>
</evidence>
<dbReference type="GO" id="GO:0005737">
    <property type="term" value="C:cytoplasm"/>
    <property type="evidence" value="ECO:0007669"/>
    <property type="project" value="TreeGrafter"/>
</dbReference>
<dbReference type="Gene3D" id="3.30.559.10">
    <property type="entry name" value="Chloramphenicol acetyltransferase-like domain"/>
    <property type="match status" value="3"/>
</dbReference>
<accession>A0A1C4V2Q2</accession>
<evidence type="ECO:0000256" key="4">
    <source>
        <dbReference type="ARBA" id="ARBA00022553"/>
    </source>
</evidence>
<dbReference type="FunFam" id="2.30.38.10:FF:000001">
    <property type="entry name" value="Non-ribosomal peptide synthetase PvdI"/>
    <property type="match status" value="3"/>
</dbReference>
<dbReference type="InterPro" id="IPR006162">
    <property type="entry name" value="Ppantetheine_attach_site"/>
</dbReference>
<dbReference type="PROSITE" id="PS50075">
    <property type="entry name" value="CARRIER"/>
    <property type="match status" value="3"/>
</dbReference>
<dbReference type="CDD" id="cd19534">
    <property type="entry name" value="E_NRPS"/>
    <property type="match status" value="1"/>
</dbReference>
<dbReference type="InterPro" id="IPR045851">
    <property type="entry name" value="AMP-bd_C_sf"/>
</dbReference>
<dbReference type="NCBIfam" id="TIGR01733">
    <property type="entry name" value="AA-adenyl-dom"/>
    <property type="match status" value="3"/>
</dbReference>
<feature type="domain" description="Carrier" evidence="8">
    <location>
        <begin position="2073"/>
        <end position="2148"/>
    </location>
</feature>
<feature type="domain" description="Carrier" evidence="8">
    <location>
        <begin position="536"/>
        <end position="611"/>
    </location>
</feature>
<dbReference type="CDD" id="cd19531">
    <property type="entry name" value="LCL_NRPS-like"/>
    <property type="match status" value="1"/>
</dbReference>
<reference evidence="10" key="1">
    <citation type="submission" date="2016-06" db="EMBL/GenBank/DDBJ databases">
        <authorList>
            <person name="Varghese N."/>
            <person name="Submissions Spin"/>
        </authorList>
    </citation>
    <scope>NUCLEOTIDE SEQUENCE [LARGE SCALE GENOMIC DNA]</scope>
    <source>
        <strain evidence="10">DSM 44830</strain>
    </source>
</reference>
<dbReference type="SUPFAM" id="SSF47336">
    <property type="entry name" value="ACP-like"/>
    <property type="match status" value="3"/>
</dbReference>
<dbReference type="InterPro" id="IPR010071">
    <property type="entry name" value="AA_adenyl_dom"/>
</dbReference>
<dbReference type="Proteomes" id="UP000199504">
    <property type="component" value="Unassembled WGS sequence"/>
</dbReference>
<dbReference type="GO" id="GO:0044550">
    <property type="term" value="P:secondary metabolite biosynthetic process"/>
    <property type="evidence" value="ECO:0007669"/>
    <property type="project" value="UniProtKB-ARBA"/>
</dbReference>
<dbReference type="CDD" id="cd05930">
    <property type="entry name" value="A_NRPS"/>
    <property type="match status" value="2"/>
</dbReference>
<dbReference type="GO" id="GO:0003824">
    <property type="term" value="F:catalytic activity"/>
    <property type="evidence" value="ECO:0007669"/>
    <property type="project" value="InterPro"/>
</dbReference>
<dbReference type="FunFam" id="3.40.50.980:FF:000002">
    <property type="entry name" value="Enterobactin synthetase component F"/>
    <property type="match status" value="1"/>
</dbReference>
<dbReference type="SMART" id="SM00823">
    <property type="entry name" value="PKS_PP"/>
    <property type="match status" value="3"/>
</dbReference>
<dbReference type="Gene3D" id="2.30.38.10">
    <property type="entry name" value="Luciferase, Domain 3"/>
    <property type="match status" value="3"/>
</dbReference>
<protein>
    <submittedName>
        <fullName evidence="9">Non-ribosomal peptide synthase domain TIGR01720/amino acid adenylation domain-containing protein</fullName>
    </submittedName>
</protein>
<dbReference type="InterPro" id="IPR025110">
    <property type="entry name" value="AMP-bd_C"/>
</dbReference>
<dbReference type="InterPro" id="IPR010060">
    <property type="entry name" value="NRPS_synth"/>
</dbReference>
<dbReference type="InterPro" id="IPR001242">
    <property type="entry name" value="Condensation_dom"/>
</dbReference>
<dbReference type="PROSITE" id="PS00012">
    <property type="entry name" value="PHOSPHOPANTETHEINE"/>
    <property type="match status" value="2"/>
</dbReference>
<evidence type="ECO:0000256" key="6">
    <source>
        <dbReference type="ARBA" id="ARBA00023194"/>
    </source>
</evidence>
<dbReference type="NCBIfam" id="TIGR01720">
    <property type="entry name" value="NRPS-para261"/>
    <property type="match status" value="1"/>
</dbReference>
<dbReference type="InterPro" id="IPR023213">
    <property type="entry name" value="CAT-like_dom_sf"/>
</dbReference>
<evidence type="ECO:0000256" key="7">
    <source>
        <dbReference type="SAM" id="MobiDB-lite"/>
    </source>
</evidence>
<dbReference type="PANTHER" id="PTHR45527:SF1">
    <property type="entry name" value="FATTY ACID SYNTHASE"/>
    <property type="match status" value="1"/>
</dbReference>
<keyword evidence="6" id="KW-0045">Antibiotic biosynthesis</keyword>
<dbReference type="SUPFAM" id="SSF52777">
    <property type="entry name" value="CoA-dependent acyltransferases"/>
    <property type="match status" value="6"/>
</dbReference>
<feature type="region of interest" description="Disordered" evidence="7">
    <location>
        <begin position="1305"/>
        <end position="1327"/>
    </location>
</feature>
<dbReference type="InterPro" id="IPR036736">
    <property type="entry name" value="ACP-like_sf"/>
</dbReference>
<evidence type="ECO:0000256" key="5">
    <source>
        <dbReference type="ARBA" id="ARBA00022737"/>
    </source>
</evidence>
<evidence type="ECO:0000256" key="2">
    <source>
        <dbReference type="ARBA" id="ARBA00006432"/>
    </source>
</evidence>
<dbReference type="EMBL" id="FMCX01000001">
    <property type="protein sequence ID" value="SCE78262.1"/>
    <property type="molecule type" value="Genomic_DNA"/>
</dbReference>
<proteinExistence type="inferred from homology"/>
<dbReference type="FunFam" id="1.10.1200.10:FF:000005">
    <property type="entry name" value="Nonribosomal peptide synthetase 1"/>
    <property type="match status" value="3"/>
</dbReference>
<evidence type="ECO:0000313" key="10">
    <source>
        <dbReference type="Proteomes" id="UP000199504"/>
    </source>
</evidence>
<dbReference type="Pfam" id="PF00550">
    <property type="entry name" value="PP-binding"/>
    <property type="match status" value="3"/>
</dbReference>
<evidence type="ECO:0000256" key="1">
    <source>
        <dbReference type="ARBA" id="ARBA00001957"/>
    </source>
</evidence>
<keyword evidence="10" id="KW-1185">Reference proteome</keyword>
<dbReference type="Pfam" id="PF00501">
    <property type="entry name" value="AMP-binding"/>
    <property type="match status" value="3"/>
</dbReference>
<dbReference type="CDD" id="cd19543">
    <property type="entry name" value="DCL_NRPS"/>
    <property type="match status" value="1"/>
</dbReference>
<dbReference type="FunFam" id="3.30.300.30:FF:000015">
    <property type="entry name" value="Nonribosomal peptide synthase SidD"/>
    <property type="match status" value="2"/>
</dbReference>
<gene>
    <name evidence="9" type="ORF">GA0070564_101911</name>
</gene>
<evidence type="ECO:0000256" key="3">
    <source>
        <dbReference type="ARBA" id="ARBA00022450"/>
    </source>
</evidence>
<dbReference type="InterPro" id="IPR020806">
    <property type="entry name" value="PKS_PP-bd"/>
</dbReference>
<dbReference type="GO" id="GO:0031177">
    <property type="term" value="F:phosphopantetheine binding"/>
    <property type="evidence" value="ECO:0007669"/>
    <property type="project" value="InterPro"/>
</dbReference>
<dbReference type="InterPro" id="IPR009081">
    <property type="entry name" value="PP-bd_ACP"/>
</dbReference>
<organism evidence="9 10">
    <name type="scientific">Micromonospora mirobrigensis</name>
    <dbReference type="NCBI Taxonomy" id="262898"/>
    <lineage>
        <taxon>Bacteria</taxon>
        <taxon>Bacillati</taxon>
        <taxon>Actinomycetota</taxon>
        <taxon>Actinomycetes</taxon>
        <taxon>Micromonosporales</taxon>
        <taxon>Micromonosporaceae</taxon>
        <taxon>Micromonospora</taxon>
    </lineage>
</organism>
<dbReference type="FunFam" id="3.30.300.30:FF:000010">
    <property type="entry name" value="Enterobactin synthetase component F"/>
    <property type="match status" value="1"/>
</dbReference>